<name>A0A4V4HF72_DENBC</name>
<dbReference type="EMBL" id="ML179238">
    <property type="protein sequence ID" value="THU93835.1"/>
    <property type="molecule type" value="Genomic_DNA"/>
</dbReference>
<dbReference type="AlphaFoldDB" id="A0A4V4HF72"/>
<proteinExistence type="predicted"/>
<feature type="compositionally biased region" description="Polar residues" evidence="1">
    <location>
        <begin position="194"/>
        <end position="220"/>
    </location>
</feature>
<evidence type="ECO:0000313" key="3">
    <source>
        <dbReference type="EMBL" id="THU93835.1"/>
    </source>
</evidence>
<evidence type="ECO:0000256" key="1">
    <source>
        <dbReference type="SAM" id="MobiDB-lite"/>
    </source>
</evidence>
<feature type="transmembrane region" description="Helical" evidence="2">
    <location>
        <begin position="45"/>
        <end position="66"/>
    </location>
</feature>
<dbReference type="Proteomes" id="UP000297245">
    <property type="component" value="Unassembled WGS sequence"/>
</dbReference>
<keyword evidence="4" id="KW-1185">Reference proteome</keyword>
<sequence>GWRAVRREQRRQFIVFWIISLLLLTSASAIFASPLYIFIFQSWPFFATMTIVSYILIVATTVLGLICRLHFGKGLPEFLKETEDLDGADFAPVYISAEKADEKHLSHSDPLFAVQSLPYVEPPKPVHRTPSQRTKTSSVYSDIMRETVKLSSTPPVAQIDSLTQIKTLNLSAAVPNKGLGVNPSTKIKVGLPSNPKQNSPIRTSPIRTSPVQKPTSGNYF</sequence>
<accession>A0A4V4HF72</accession>
<keyword evidence="2" id="KW-0472">Membrane</keyword>
<feature type="region of interest" description="Disordered" evidence="1">
    <location>
        <begin position="175"/>
        <end position="220"/>
    </location>
</feature>
<keyword evidence="2" id="KW-0812">Transmembrane</keyword>
<organism evidence="3 4">
    <name type="scientific">Dendrothele bispora (strain CBS 962.96)</name>
    <dbReference type="NCBI Taxonomy" id="1314807"/>
    <lineage>
        <taxon>Eukaryota</taxon>
        <taxon>Fungi</taxon>
        <taxon>Dikarya</taxon>
        <taxon>Basidiomycota</taxon>
        <taxon>Agaricomycotina</taxon>
        <taxon>Agaricomycetes</taxon>
        <taxon>Agaricomycetidae</taxon>
        <taxon>Agaricales</taxon>
        <taxon>Agaricales incertae sedis</taxon>
        <taxon>Dendrothele</taxon>
    </lineage>
</organism>
<keyword evidence="2" id="KW-1133">Transmembrane helix</keyword>
<dbReference type="OrthoDB" id="2684482at2759"/>
<protein>
    <submittedName>
        <fullName evidence="3">Uncharacterized protein</fullName>
    </submittedName>
</protein>
<evidence type="ECO:0000256" key="2">
    <source>
        <dbReference type="SAM" id="Phobius"/>
    </source>
</evidence>
<gene>
    <name evidence="3" type="ORF">K435DRAFT_669544</name>
</gene>
<feature type="non-terminal residue" evidence="3">
    <location>
        <position position="1"/>
    </location>
</feature>
<feature type="transmembrane region" description="Helical" evidence="2">
    <location>
        <begin position="12"/>
        <end position="39"/>
    </location>
</feature>
<evidence type="ECO:0000313" key="4">
    <source>
        <dbReference type="Proteomes" id="UP000297245"/>
    </source>
</evidence>
<reference evidence="3 4" key="1">
    <citation type="journal article" date="2019" name="Nat. Ecol. Evol.">
        <title>Megaphylogeny resolves global patterns of mushroom evolution.</title>
        <authorList>
            <person name="Varga T."/>
            <person name="Krizsan K."/>
            <person name="Foldi C."/>
            <person name="Dima B."/>
            <person name="Sanchez-Garcia M."/>
            <person name="Sanchez-Ramirez S."/>
            <person name="Szollosi G.J."/>
            <person name="Szarkandi J.G."/>
            <person name="Papp V."/>
            <person name="Albert L."/>
            <person name="Andreopoulos W."/>
            <person name="Angelini C."/>
            <person name="Antonin V."/>
            <person name="Barry K.W."/>
            <person name="Bougher N.L."/>
            <person name="Buchanan P."/>
            <person name="Buyck B."/>
            <person name="Bense V."/>
            <person name="Catcheside P."/>
            <person name="Chovatia M."/>
            <person name="Cooper J."/>
            <person name="Damon W."/>
            <person name="Desjardin D."/>
            <person name="Finy P."/>
            <person name="Geml J."/>
            <person name="Haridas S."/>
            <person name="Hughes K."/>
            <person name="Justo A."/>
            <person name="Karasinski D."/>
            <person name="Kautmanova I."/>
            <person name="Kiss B."/>
            <person name="Kocsube S."/>
            <person name="Kotiranta H."/>
            <person name="LaButti K.M."/>
            <person name="Lechner B.E."/>
            <person name="Liimatainen K."/>
            <person name="Lipzen A."/>
            <person name="Lukacs Z."/>
            <person name="Mihaltcheva S."/>
            <person name="Morgado L.N."/>
            <person name="Niskanen T."/>
            <person name="Noordeloos M.E."/>
            <person name="Ohm R.A."/>
            <person name="Ortiz-Santana B."/>
            <person name="Ovrebo C."/>
            <person name="Racz N."/>
            <person name="Riley R."/>
            <person name="Savchenko A."/>
            <person name="Shiryaev A."/>
            <person name="Soop K."/>
            <person name="Spirin V."/>
            <person name="Szebenyi C."/>
            <person name="Tomsovsky M."/>
            <person name="Tulloss R.E."/>
            <person name="Uehling J."/>
            <person name="Grigoriev I.V."/>
            <person name="Vagvolgyi C."/>
            <person name="Papp T."/>
            <person name="Martin F.M."/>
            <person name="Miettinen O."/>
            <person name="Hibbett D.S."/>
            <person name="Nagy L.G."/>
        </authorList>
    </citation>
    <scope>NUCLEOTIDE SEQUENCE [LARGE SCALE GENOMIC DNA]</scope>
    <source>
        <strain evidence="3 4">CBS 962.96</strain>
    </source>
</reference>